<dbReference type="CDD" id="cd00207">
    <property type="entry name" value="fer2"/>
    <property type="match status" value="1"/>
</dbReference>
<dbReference type="InterPro" id="IPR001041">
    <property type="entry name" value="2Fe-2S_ferredoxin-type"/>
</dbReference>
<evidence type="ECO:0000256" key="4">
    <source>
        <dbReference type="ARBA" id="ARBA00022723"/>
    </source>
</evidence>
<dbReference type="PRINTS" id="PR00355">
    <property type="entry name" value="ADRENODOXIN"/>
</dbReference>
<dbReference type="Pfam" id="PF00111">
    <property type="entry name" value="Fer2"/>
    <property type="match status" value="1"/>
</dbReference>
<dbReference type="NCBIfam" id="TIGR02007">
    <property type="entry name" value="fdx_isc"/>
    <property type="match status" value="1"/>
</dbReference>
<keyword evidence="5" id="KW-0408">Iron</keyword>
<dbReference type="InterPro" id="IPR011536">
    <property type="entry name" value="Fdx_isc"/>
</dbReference>
<organism evidence="9 10">
    <name type="scientific">Vitreoscilla filiformis</name>
    <dbReference type="NCBI Taxonomy" id="63"/>
    <lineage>
        <taxon>Bacteria</taxon>
        <taxon>Pseudomonadati</taxon>
        <taxon>Pseudomonadota</taxon>
        <taxon>Betaproteobacteria</taxon>
        <taxon>Neisseriales</taxon>
        <taxon>Neisseriaceae</taxon>
        <taxon>Vitreoscilla</taxon>
    </lineage>
</organism>
<dbReference type="GO" id="GO:0009055">
    <property type="term" value="F:electron transfer activity"/>
    <property type="evidence" value="ECO:0007669"/>
    <property type="project" value="InterPro"/>
</dbReference>
<dbReference type="RefSeq" id="WP_089416516.1">
    <property type="nucleotide sequence ID" value="NZ_CP022423.1"/>
</dbReference>
<feature type="domain" description="2Fe-2S ferredoxin-type" evidence="8">
    <location>
        <begin position="9"/>
        <end position="111"/>
    </location>
</feature>
<dbReference type="InterPro" id="IPR036010">
    <property type="entry name" value="2Fe-2S_ferredoxin-like_sf"/>
</dbReference>
<evidence type="ECO:0000313" key="10">
    <source>
        <dbReference type="Proteomes" id="UP000199729"/>
    </source>
</evidence>
<proteinExistence type="inferred from homology"/>
<protein>
    <recommendedName>
        <fullName evidence="2">2Fe-2S ferredoxin</fullName>
    </recommendedName>
</protein>
<dbReference type="PROSITE" id="PS51085">
    <property type="entry name" value="2FE2S_FER_2"/>
    <property type="match status" value="1"/>
</dbReference>
<keyword evidence="10" id="KW-1185">Reference proteome</keyword>
<evidence type="ECO:0000256" key="6">
    <source>
        <dbReference type="ARBA" id="ARBA00023014"/>
    </source>
</evidence>
<dbReference type="GO" id="GO:0046872">
    <property type="term" value="F:metal ion binding"/>
    <property type="evidence" value="ECO:0007669"/>
    <property type="project" value="UniProtKB-KW"/>
</dbReference>
<accession>A0A221KEE5</accession>
<dbReference type="SUPFAM" id="SSF54292">
    <property type="entry name" value="2Fe-2S ferredoxin-like"/>
    <property type="match status" value="1"/>
</dbReference>
<dbReference type="Gene3D" id="3.10.20.30">
    <property type="match status" value="1"/>
</dbReference>
<dbReference type="PANTHER" id="PTHR23426:SF65">
    <property type="entry name" value="FERREDOXIN-2, MITOCHONDRIAL"/>
    <property type="match status" value="1"/>
</dbReference>
<dbReference type="OrthoDB" id="9793027at2"/>
<dbReference type="InterPro" id="IPR012675">
    <property type="entry name" value="Beta-grasp_dom_sf"/>
</dbReference>
<comment type="cofactor">
    <cofactor evidence="7">
        <name>[2Fe-2S] cluster</name>
        <dbReference type="ChEBI" id="CHEBI:190135"/>
    </cofactor>
</comment>
<evidence type="ECO:0000259" key="8">
    <source>
        <dbReference type="PROSITE" id="PS51085"/>
    </source>
</evidence>
<evidence type="ECO:0000256" key="3">
    <source>
        <dbReference type="ARBA" id="ARBA00022714"/>
    </source>
</evidence>
<gene>
    <name evidence="9" type="ORF">VITFI_CDS1634</name>
</gene>
<dbReference type="EMBL" id="CP022423">
    <property type="protein sequence ID" value="ASM77412.1"/>
    <property type="molecule type" value="Genomic_DNA"/>
</dbReference>
<evidence type="ECO:0000256" key="5">
    <source>
        <dbReference type="ARBA" id="ARBA00023004"/>
    </source>
</evidence>
<evidence type="ECO:0000256" key="1">
    <source>
        <dbReference type="ARBA" id="ARBA00010914"/>
    </source>
</evidence>
<keyword evidence="6" id="KW-0411">Iron-sulfur</keyword>
<evidence type="ECO:0000256" key="2">
    <source>
        <dbReference type="ARBA" id="ARBA00019395"/>
    </source>
</evidence>
<dbReference type="GO" id="GO:0140647">
    <property type="term" value="P:P450-containing electron transport chain"/>
    <property type="evidence" value="ECO:0007669"/>
    <property type="project" value="InterPro"/>
</dbReference>
<keyword evidence="3" id="KW-0001">2Fe-2S</keyword>
<reference evidence="9 10" key="1">
    <citation type="submission" date="2017-07" db="EMBL/GenBank/DDBJ databases">
        <title>Complete Genome Sequence of the cosmetic ferment Vitreoscilla filiformis (ATCC15551).</title>
        <authorList>
            <person name="Contreras S."/>
            <person name="Sagory-Zalkind P."/>
            <person name="Blanquart H."/>
            <person name="Iltis A."/>
            <person name="Morand S.C."/>
        </authorList>
    </citation>
    <scope>NUCLEOTIDE SEQUENCE [LARGE SCALE GENOMIC DNA]</scope>
    <source>
        <strain evidence="9 10">ATCC 15551</strain>
    </source>
</reference>
<comment type="similarity">
    <text evidence="1">Belongs to the adrenodoxin/putidaredoxin family.</text>
</comment>
<sequence>MNPTAKPPTPVRVLPHPELCPDGVSFEGRTGQKLVDALLAQGVAIEHACEKVCACATCHVHIREGLSALKPADDAEEDQLDDAWGLDAQSRLACCVKLNGAPLVVELPRYTKNHARER</sequence>
<evidence type="ECO:0000313" key="9">
    <source>
        <dbReference type="EMBL" id="ASM77412.1"/>
    </source>
</evidence>
<dbReference type="GO" id="GO:0051537">
    <property type="term" value="F:2 iron, 2 sulfur cluster binding"/>
    <property type="evidence" value="ECO:0007669"/>
    <property type="project" value="UniProtKB-KW"/>
</dbReference>
<keyword evidence="4" id="KW-0479">Metal-binding</keyword>
<dbReference type="InterPro" id="IPR001055">
    <property type="entry name" value="Adrenodoxin-like"/>
</dbReference>
<dbReference type="KEGG" id="vff:VITFI_CDS1634"/>
<dbReference type="PANTHER" id="PTHR23426">
    <property type="entry name" value="FERREDOXIN/ADRENODOXIN"/>
    <property type="match status" value="1"/>
</dbReference>
<evidence type="ECO:0000256" key="7">
    <source>
        <dbReference type="ARBA" id="ARBA00034078"/>
    </source>
</evidence>
<dbReference type="Proteomes" id="UP000199729">
    <property type="component" value="Chromosome"/>
</dbReference>
<name>A0A221KEE5_VITFI</name>
<dbReference type="AlphaFoldDB" id="A0A221KEE5"/>